<keyword evidence="2" id="KW-1185">Reference proteome</keyword>
<gene>
    <name evidence="1" type="ORF">SADUNF_Sadunf16G0033500</name>
</gene>
<accession>A0A835MFJ4</accession>
<proteinExistence type="predicted"/>
<sequence>MLHQRRPMKLSNELEITVGWSYLTGEREFIDCKIYRGYGCFDGVYSSSTTGATTITTATIGSSLCTGHYHVPSCFVGPKFNITNAQRLHNQCTMITEGIPGTSCFSFIFNFAAAFLNICAPRWQIEIGRRDCHYDILIRN</sequence>
<name>A0A835MFJ4_9ROSI</name>
<comment type="caution">
    <text evidence="1">The sequence shown here is derived from an EMBL/GenBank/DDBJ whole genome shotgun (WGS) entry which is preliminary data.</text>
</comment>
<dbReference type="Proteomes" id="UP000657918">
    <property type="component" value="Chromosome 16"/>
</dbReference>
<protein>
    <submittedName>
        <fullName evidence="1">Uncharacterized protein</fullName>
    </submittedName>
</protein>
<dbReference type="EMBL" id="JADGMS010000016">
    <property type="protein sequence ID" value="KAF9664582.1"/>
    <property type="molecule type" value="Genomic_DNA"/>
</dbReference>
<evidence type="ECO:0000313" key="2">
    <source>
        <dbReference type="Proteomes" id="UP000657918"/>
    </source>
</evidence>
<dbReference type="AlphaFoldDB" id="A0A835MFJ4"/>
<evidence type="ECO:0000313" key="1">
    <source>
        <dbReference type="EMBL" id="KAF9664582.1"/>
    </source>
</evidence>
<organism evidence="1 2">
    <name type="scientific">Salix dunnii</name>
    <dbReference type="NCBI Taxonomy" id="1413687"/>
    <lineage>
        <taxon>Eukaryota</taxon>
        <taxon>Viridiplantae</taxon>
        <taxon>Streptophyta</taxon>
        <taxon>Embryophyta</taxon>
        <taxon>Tracheophyta</taxon>
        <taxon>Spermatophyta</taxon>
        <taxon>Magnoliopsida</taxon>
        <taxon>eudicotyledons</taxon>
        <taxon>Gunneridae</taxon>
        <taxon>Pentapetalae</taxon>
        <taxon>rosids</taxon>
        <taxon>fabids</taxon>
        <taxon>Malpighiales</taxon>
        <taxon>Salicaceae</taxon>
        <taxon>Saliceae</taxon>
        <taxon>Salix</taxon>
    </lineage>
</organism>
<reference evidence="1 2" key="1">
    <citation type="submission" date="2020-10" db="EMBL/GenBank/DDBJ databases">
        <title>Plant Genome Project.</title>
        <authorList>
            <person name="Zhang R.-G."/>
        </authorList>
    </citation>
    <scope>NUCLEOTIDE SEQUENCE [LARGE SCALE GENOMIC DNA]</scope>
    <source>
        <strain evidence="1">FAFU-HL-1</strain>
        <tissue evidence="1">Leaf</tissue>
    </source>
</reference>